<keyword evidence="1" id="KW-0812">Transmembrane</keyword>
<evidence type="ECO:0000313" key="2">
    <source>
        <dbReference type="EMBL" id="URI09357.1"/>
    </source>
</evidence>
<evidence type="ECO:0008006" key="4">
    <source>
        <dbReference type="Google" id="ProtNLM"/>
    </source>
</evidence>
<dbReference type="EMBL" id="CP097636">
    <property type="protein sequence ID" value="URI09357.1"/>
    <property type="molecule type" value="Genomic_DNA"/>
</dbReference>
<proteinExistence type="predicted"/>
<sequence length="137" mass="14853">MSWIGEHAWLYPALEVVHILGIAMLLGPLMLLDLRVWGAGAALPVQPLARLSLGLTAGGFGLVLLSGLLMFGSQPAELLANRLFIIKLGLVMLAGLNALWFHSREGLQRLDTLARVQTATSVVLWLAVIICGRWLAY</sequence>
<feature type="transmembrane region" description="Helical" evidence="1">
    <location>
        <begin position="9"/>
        <end position="31"/>
    </location>
</feature>
<keyword evidence="1" id="KW-0472">Membrane</keyword>
<gene>
    <name evidence="2" type="ORF">MW290_27720</name>
</gene>
<evidence type="ECO:0000256" key="1">
    <source>
        <dbReference type="SAM" id="Phobius"/>
    </source>
</evidence>
<keyword evidence="3" id="KW-1185">Reference proteome</keyword>
<organism evidence="2 3">
    <name type="scientific">Aquincola tertiaricarbonis</name>
    <dbReference type="NCBI Taxonomy" id="391953"/>
    <lineage>
        <taxon>Bacteria</taxon>
        <taxon>Pseudomonadati</taxon>
        <taxon>Pseudomonadota</taxon>
        <taxon>Betaproteobacteria</taxon>
        <taxon>Burkholderiales</taxon>
        <taxon>Sphaerotilaceae</taxon>
        <taxon>Aquincola</taxon>
    </lineage>
</organism>
<accession>A0ABY4SBR7</accession>
<feature type="transmembrane region" description="Helical" evidence="1">
    <location>
        <begin position="51"/>
        <end position="71"/>
    </location>
</feature>
<name>A0ABY4SBR7_AQUTE</name>
<keyword evidence="1" id="KW-1133">Transmembrane helix</keyword>
<reference evidence="2" key="1">
    <citation type="submission" date="2022-05" db="EMBL/GenBank/DDBJ databases">
        <title>An RpoN-dependent PEP-CTERM gene is involved in floc formation of an Aquincola tertiaricarbonis strain.</title>
        <authorList>
            <person name="Qiu D."/>
            <person name="Xia M."/>
        </authorList>
    </citation>
    <scope>NUCLEOTIDE SEQUENCE</scope>
    <source>
        <strain evidence="2">RN12</strain>
    </source>
</reference>
<protein>
    <recommendedName>
        <fullName evidence="4">Copper resistance protein D domain-containing protein</fullName>
    </recommendedName>
</protein>
<feature type="transmembrane region" description="Helical" evidence="1">
    <location>
        <begin position="114"/>
        <end position="136"/>
    </location>
</feature>
<dbReference type="Proteomes" id="UP001056201">
    <property type="component" value="Chromosome 2"/>
</dbReference>
<feature type="transmembrane region" description="Helical" evidence="1">
    <location>
        <begin position="83"/>
        <end position="102"/>
    </location>
</feature>
<evidence type="ECO:0000313" key="3">
    <source>
        <dbReference type="Proteomes" id="UP001056201"/>
    </source>
</evidence>